<keyword evidence="2" id="KW-1185">Reference proteome</keyword>
<proteinExistence type="predicted"/>
<accession>A0ABW5P744</accession>
<evidence type="ECO:0000313" key="1">
    <source>
        <dbReference type="EMBL" id="MFD2610295.1"/>
    </source>
</evidence>
<gene>
    <name evidence="1" type="ORF">ACFSR9_12740</name>
</gene>
<comment type="caution">
    <text evidence="1">The sequence shown here is derived from an EMBL/GenBank/DDBJ whole genome shotgun (WGS) entry which is preliminary data.</text>
</comment>
<evidence type="ECO:0000313" key="2">
    <source>
        <dbReference type="Proteomes" id="UP001597475"/>
    </source>
</evidence>
<protein>
    <submittedName>
        <fullName evidence="1">Uncharacterized protein</fullName>
    </submittedName>
</protein>
<organism evidence="1 2">
    <name type="scientific">Deinococcus taklimakanensis</name>
    <dbReference type="NCBI Taxonomy" id="536443"/>
    <lineage>
        <taxon>Bacteria</taxon>
        <taxon>Thermotogati</taxon>
        <taxon>Deinococcota</taxon>
        <taxon>Deinococci</taxon>
        <taxon>Deinococcales</taxon>
        <taxon>Deinococcaceae</taxon>
        <taxon>Deinococcus</taxon>
    </lineage>
</organism>
<dbReference type="EMBL" id="JBHUMK010000059">
    <property type="protein sequence ID" value="MFD2610295.1"/>
    <property type="molecule type" value="Genomic_DNA"/>
</dbReference>
<name>A0ABW5P744_9DEIO</name>
<dbReference type="Proteomes" id="UP001597475">
    <property type="component" value="Unassembled WGS sequence"/>
</dbReference>
<reference evidence="2" key="1">
    <citation type="journal article" date="2019" name="Int. J. Syst. Evol. Microbiol.">
        <title>The Global Catalogue of Microorganisms (GCM) 10K type strain sequencing project: providing services to taxonomists for standard genome sequencing and annotation.</title>
        <authorList>
            <consortium name="The Broad Institute Genomics Platform"/>
            <consortium name="The Broad Institute Genome Sequencing Center for Infectious Disease"/>
            <person name="Wu L."/>
            <person name="Ma J."/>
        </authorList>
    </citation>
    <scope>NUCLEOTIDE SEQUENCE [LARGE SCALE GENOMIC DNA]</scope>
    <source>
        <strain evidence="2">KCTC 33842</strain>
    </source>
</reference>
<dbReference type="RefSeq" id="WP_386846361.1">
    <property type="nucleotide sequence ID" value="NZ_JBHUMK010000059.1"/>
</dbReference>
<sequence>MTAERVRLDLEEFLAGHHPECREASFDYCYNFFQGFRDQKRLPDLLLPEHLPEACLHLGFYLASWGMFRGKSFLLQRSARHFGKLIQTIAATPEEVWAIDVSSYSAENMERLVQCEKAIAEAVAVPGTTPTLTLTTKIMLGVFGNVPAIDTFVFNGLAAATGKKAYSLDLQSLEAVRQFYLTHQKILDHAEIYTLDFLSGEPTSRRYSQAKLVDMALFMAGQR</sequence>